<keyword evidence="1" id="KW-0812">Transmembrane</keyword>
<evidence type="ECO:0000313" key="2">
    <source>
        <dbReference type="EMBL" id="MCQ1538442.1"/>
    </source>
</evidence>
<dbReference type="Proteomes" id="UP001524383">
    <property type="component" value="Unassembled WGS sequence"/>
</dbReference>
<feature type="transmembrane region" description="Helical" evidence="1">
    <location>
        <begin position="5"/>
        <end position="21"/>
    </location>
</feature>
<dbReference type="AlphaFoldDB" id="A0ABD4TJJ1"/>
<reference evidence="2 3" key="1">
    <citation type="submission" date="2019-08" db="EMBL/GenBank/DDBJ databases">
        <authorList>
            <person name="Chen S.-C."/>
            <person name="Lai M.-C."/>
            <person name="You Y.-T."/>
        </authorList>
    </citation>
    <scope>NUCLEOTIDE SEQUENCE [LARGE SCALE GENOMIC DNA]</scope>
    <source>
        <strain evidence="2 3">P2F9704a</strain>
    </source>
</reference>
<organism evidence="2 3">
    <name type="scientific">Methanocalculus taiwanensis</name>
    <dbReference type="NCBI Taxonomy" id="106207"/>
    <lineage>
        <taxon>Archaea</taxon>
        <taxon>Methanobacteriati</taxon>
        <taxon>Methanobacteriota</taxon>
        <taxon>Stenosarchaea group</taxon>
        <taxon>Methanomicrobia</taxon>
        <taxon>Methanomicrobiales</taxon>
        <taxon>Methanocalculaceae</taxon>
        <taxon>Methanocalculus</taxon>
    </lineage>
</organism>
<dbReference type="RefSeq" id="WP_255332383.1">
    <property type="nucleotide sequence ID" value="NZ_VOTZ01000009.1"/>
</dbReference>
<protein>
    <submittedName>
        <fullName evidence="2">ABC transporter permease</fullName>
    </submittedName>
</protein>
<evidence type="ECO:0000313" key="3">
    <source>
        <dbReference type="Proteomes" id="UP001524383"/>
    </source>
</evidence>
<feature type="transmembrane region" description="Helical" evidence="1">
    <location>
        <begin position="42"/>
        <end position="73"/>
    </location>
</feature>
<evidence type="ECO:0000256" key="1">
    <source>
        <dbReference type="SAM" id="Phobius"/>
    </source>
</evidence>
<name>A0ABD4TJJ1_9EURY</name>
<accession>A0ABD4TJJ1</accession>
<comment type="caution">
    <text evidence="2">The sequence shown here is derived from an EMBL/GenBank/DDBJ whole genome shotgun (WGS) entry which is preliminary data.</text>
</comment>
<keyword evidence="1" id="KW-0472">Membrane</keyword>
<proteinExistence type="predicted"/>
<dbReference type="EMBL" id="VOTZ01000009">
    <property type="protein sequence ID" value="MCQ1538442.1"/>
    <property type="molecule type" value="Genomic_DNA"/>
</dbReference>
<keyword evidence="3" id="KW-1185">Reference proteome</keyword>
<sequence length="101" mass="11383">MDILFPVTCFGAAVVIFLWMRDLRIYGRTGRQLYRRAALRGVIWMALASAGVAAAFFGQLFLGIGLVLAALYLQGRDEREKIWSDEGNLERFLGAVKTKKR</sequence>
<gene>
    <name evidence="2" type="ORF">FTO68_05505</name>
</gene>
<keyword evidence="1" id="KW-1133">Transmembrane helix</keyword>